<reference evidence="4 5" key="1">
    <citation type="submission" date="2019-11" db="EMBL/GenBank/DDBJ databases">
        <title>Characterisation of Fundicoccus ignavus gen. nov. sp. nov., a novel genus of the family Aerococcaceae isolated from bulk tank milk.</title>
        <authorList>
            <person name="Siebert A."/>
            <person name="Huptas C."/>
            <person name="Wenning M."/>
            <person name="Scherer S."/>
            <person name="Doll E.V."/>
        </authorList>
    </citation>
    <scope>NUCLEOTIDE SEQUENCE [LARGE SCALE GENOMIC DNA]</scope>
    <source>
        <strain evidence="2 5">DSM 109653</strain>
        <strain evidence="3 4">WS4759</strain>
    </source>
</reference>
<proteinExistence type="inferred from homology"/>
<comment type="similarity">
    <text evidence="1">Belongs to the cycloisomerase 2 family.</text>
</comment>
<protein>
    <submittedName>
        <fullName evidence="3">Beta-propeller fold lactonase family protein</fullName>
    </submittedName>
</protein>
<evidence type="ECO:0000313" key="5">
    <source>
        <dbReference type="Proteomes" id="UP000469870"/>
    </source>
</evidence>
<dbReference type="Proteomes" id="UP000430975">
    <property type="component" value="Unassembled WGS sequence"/>
</dbReference>
<dbReference type="EMBL" id="WJQR01000004">
    <property type="protein sequence ID" value="MRI81519.1"/>
    <property type="molecule type" value="Genomic_DNA"/>
</dbReference>
<evidence type="ECO:0000313" key="3">
    <source>
        <dbReference type="EMBL" id="MRI85503.1"/>
    </source>
</evidence>
<dbReference type="AlphaFoldDB" id="A0A6I2GYK5"/>
<keyword evidence="4" id="KW-1185">Reference proteome</keyword>
<dbReference type="GO" id="GO:0017057">
    <property type="term" value="F:6-phosphogluconolactonase activity"/>
    <property type="evidence" value="ECO:0007669"/>
    <property type="project" value="TreeGrafter"/>
</dbReference>
<evidence type="ECO:0000313" key="2">
    <source>
        <dbReference type="EMBL" id="MRI81519.1"/>
    </source>
</evidence>
<dbReference type="Proteomes" id="UP000469870">
    <property type="component" value="Unassembled WGS sequence"/>
</dbReference>
<dbReference type="GO" id="GO:0005829">
    <property type="term" value="C:cytosol"/>
    <property type="evidence" value="ECO:0007669"/>
    <property type="project" value="TreeGrafter"/>
</dbReference>
<sequence length="342" mass="37822">MIQNFILGGYTKRVNKGISSINFNPDKQNFSDSKLIATLDGPTFVALSEDKSLLFAIHKEDDKGGIVAFRFTEGNWKEISRAFGSKVPGCHVSFKETTRTLYVSNYHEGAVDVYQLDDADQLNHVQSVKHEGSSVHENQKSSHVHFADMNNEQTKLYVCDLGTDIITTYQIDEQGKLTLSSELKLEAGTGPRHLVLHPAKPLVYVIGELNSTTTVLNIENDGSLSVKQTVVNIPVDKVEKSAGAAIRLTSDACFLYTSSRFHNVITVFSVNKDNGELTKVQEIDTIGQIPRDFILDSTEKFVLVPHQDSDYISIFSRNSATGELKFLNNETKAPECVCIASA</sequence>
<gene>
    <name evidence="3" type="ORF">GIY09_06375</name>
    <name evidence="2" type="ORF">GIY11_05760</name>
</gene>
<name>A0A6I2GYK5_9LACT</name>
<dbReference type="RefSeq" id="WP_153861848.1">
    <property type="nucleotide sequence ID" value="NZ_WJQR01000004.1"/>
</dbReference>
<dbReference type="InterPro" id="IPR050282">
    <property type="entry name" value="Cycloisomerase_2"/>
</dbReference>
<evidence type="ECO:0000256" key="1">
    <source>
        <dbReference type="ARBA" id="ARBA00005564"/>
    </source>
</evidence>
<dbReference type="InterPro" id="IPR019405">
    <property type="entry name" value="Lactonase_7-beta_prop"/>
</dbReference>
<evidence type="ECO:0000313" key="4">
    <source>
        <dbReference type="Proteomes" id="UP000430975"/>
    </source>
</evidence>
<accession>A0A6I2GYK5</accession>
<dbReference type="EMBL" id="WJQS01000004">
    <property type="protein sequence ID" value="MRI85503.1"/>
    <property type="molecule type" value="Genomic_DNA"/>
</dbReference>
<dbReference type="InterPro" id="IPR015943">
    <property type="entry name" value="WD40/YVTN_repeat-like_dom_sf"/>
</dbReference>
<dbReference type="SUPFAM" id="SSF51004">
    <property type="entry name" value="C-terminal (heme d1) domain of cytochrome cd1-nitrite reductase"/>
    <property type="match status" value="1"/>
</dbReference>
<comment type="caution">
    <text evidence="3">The sequence shown here is derived from an EMBL/GenBank/DDBJ whole genome shotgun (WGS) entry which is preliminary data.</text>
</comment>
<dbReference type="PANTHER" id="PTHR30344:SF1">
    <property type="entry name" value="6-PHOSPHOGLUCONOLACTONASE"/>
    <property type="match status" value="1"/>
</dbReference>
<dbReference type="InterPro" id="IPR011048">
    <property type="entry name" value="Haem_d1_sf"/>
</dbReference>
<dbReference type="Gene3D" id="2.130.10.10">
    <property type="entry name" value="YVTN repeat-like/Quinoprotein amine dehydrogenase"/>
    <property type="match status" value="1"/>
</dbReference>
<organism evidence="3 4">
    <name type="scientific">Fundicoccus ignavus</name>
    <dbReference type="NCBI Taxonomy" id="2664442"/>
    <lineage>
        <taxon>Bacteria</taxon>
        <taxon>Bacillati</taxon>
        <taxon>Bacillota</taxon>
        <taxon>Bacilli</taxon>
        <taxon>Lactobacillales</taxon>
        <taxon>Aerococcaceae</taxon>
        <taxon>Fundicoccus</taxon>
    </lineage>
</organism>
<dbReference type="PANTHER" id="PTHR30344">
    <property type="entry name" value="6-PHOSPHOGLUCONOLACTONASE-RELATED"/>
    <property type="match status" value="1"/>
</dbReference>
<dbReference type="Pfam" id="PF10282">
    <property type="entry name" value="Lactonase"/>
    <property type="match status" value="1"/>
</dbReference>